<dbReference type="SUPFAM" id="SSF49447">
    <property type="entry name" value="Second domain of Mu2 adaptin subunit (ap50) of ap2 adaptor"/>
    <property type="match status" value="1"/>
</dbReference>
<feature type="compositionally biased region" description="Low complexity" evidence="5">
    <location>
        <begin position="482"/>
        <end position="500"/>
    </location>
</feature>
<keyword evidence="2" id="KW-0813">Transport</keyword>
<feature type="region of interest" description="Disordered" evidence="5">
    <location>
        <begin position="482"/>
        <end position="507"/>
    </location>
</feature>
<dbReference type="PRINTS" id="PR00314">
    <property type="entry name" value="CLATHRINADPT"/>
</dbReference>
<dbReference type="OMA" id="HSHFANR"/>
<dbReference type="GO" id="GO:0030131">
    <property type="term" value="C:clathrin adaptor complex"/>
    <property type="evidence" value="ECO:0007669"/>
    <property type="project" value="InterPro"/>
</dbReference>
<dbReference type="OrthoDB" id="870at2759"/>
<evidence type="ECO:0000256" key="3">
    <source>
        <dbReference type="ARBA" id="ARBA00022927"/>
    </source>
</evidence>
<keyword evidence="8" id="KW-1185">Reference proteome</keyword>
<gene>
    <name evidence="7" type="ORF">UHOR_07393</name>
</gene>
<dbReference type="Gene3D" id="3.30.450.60">
    <property type="match status" value="1"/>
</dbReference>
<evidence type="ECO:0000256" key="2">
    <source>
        <dbReference type="ARBA" id="ARBA00022448"/>
    </source>
</evidence>
<dbReference type="InterPro" id="IPR028565">
    <property type="entry name" value="MHD"/>
</dbReference>
<evidence type="ECO:0000256" key="1">
    <source>
        <dbReference type="ARBA" id="ARBA00004308"/>
    </source>
</evidence>
<dbReference type="AlphaFoldDB" id="I2FR49"/>
<dbReference type="Gene3D" id="2.60.40.1170">
    <property type="entry name" value="Mu homology domain, subdomain B"/>
    <property type="match status" value="2"/>
</dbReference>
<sequence length="653" mass="69786">MSGPLEGIIVLSADGRPVVHSHFANRIPSYPLLHSDYFATLLAGVNSANAQISSTSSSDGSSTVAGPSSNRIYFTKDIKPVIWVPGVLDVNPFDLQNEEDEDEDEDEEDDEDEDAADVTANLGELSLASQLSARISASNRPTAPAAAIEDVNVWDEDGRRASTSSQPPTIPQSSATLAISTSQVAAAAETWGNQVVQQAAEALAEQGAALVHVVSGPLRFLCPVSREVDPLVPLTFLRSFIAILQEYLTQSTDPALLTEDTLRDNFDIVYQLFEEIVDTDGNILTTEVNMLKSLVLPPNWVGKLVKAVGASGLASAAPPPLISTIPWRRPNSKYTNNELYVDLVESLEGTISRTGQPVALDVWASVQCNARLSGTPDLSLTFNHSNLVQDESFHPCVRYRVWRKEKRLSFVPPDGNFELVAFRVGEPFLAPSTVEEKKVGKGPTNGWEKALPVQLSHCIEVEKGSGTALIQIQASATVSSSGISSTSLTNTTTSGLGSRSKSGPDPAGTLEDVVIAFGLGPGVASFEVTIGGGTVATSSIASTPLHSGITPSAGDVYGNYMYDPNTKIVRWTIPKLSPAHQSRPSLMKVTWTTSDTRAQPSHSSGITVSWSNPAESYSGLKVDSINVTNTNTHGYRPFKGVRAISRGKIVYRV</sequence>
<evidence type="ECO:0000313" key="7">
    <source>
        <dbReference type="EMBL" id="CCF49392.1"/>
    </source>
</evidence>
<evidence type="ECO:0000256" key="4">
    <source>
        <dbReference type="ARBA" id="ARBA00023136"/>
    </source>
</evidence>
<dbReference type="EMBL" id="CAGI01000144">
    <property type="protein sequence ID" value="CCF49392.1"/>
    <property type="molecule type" value="Genomic_DNA"/>
</dbReference>
<proteinExistence type="predicted"/>
<dbReference type="InterPro" id="IPR036168">
    <property type="entry name" value="AP2_Mu_C_sf"/>
</dbReference>
<feature type="compositionally biased region" description="Acidic residues" evidence="5">
    <location>
        <begin position="96"/>
        <end position="115"/>
    </location>
</feature>
<dbReference type="InterPro" id="IPR011012">
    <property type="entry name" value="Longin-like_dom_sf"/>
</dbReference>
<feature type="domain" description="MHD" evidence="6">
    <location>
        <begin position="336"/>
        <end position="653"/>
    </location>
</feature>
<accession>I2FR49</accession>
<evidence type="ECO:0000313" key="8">
    <source>
        <dbReference type="Proteomes" id="UP000006174"/>
    </source>
</evidence>
<dbReference type="CDD" id="cd09252">
    <property type="entry name" value="AP-3_Mu3_Cterm"/>
    <property type="match status" value="1"/>
</dbReference>
<dbReference type="GO" id="GO:0006886">
    <property type="term" value="P:intracellular protein transport"/>
    <property type="evidence" value="ECO:0007669"/>
    <property type="project" value="InterPro"/>
</dbReference>
<dbReference type="SUPFAM" id="SSF64356">
    <property type="entry name" value="SNARE-like"/>
    <property type="match status" value="1"/>
</dbReference>
<dbReference type="InterPro" id="IPR050431">
    <property type="entry name" value="Adaptor_comp_med_subunit"/>
</dbReference>
<dbReference type="InterPro" id="IPR001392">
    <property type="entry name" value="Clathrin_mu"/>
</dbReference>
<comment type="caution">
    <text evidence="7">The sequence shown here is derived from an EMBL/GenBank/DDBJ whole genome shotgun (WGS) entry which is preliminary data.</text>
</comment>
<keyword evidence="4" id="KW-0472">Membrane</keyword>
<comment type="subcellular location">
    <subcellularLocation>
        <location evidence="1">Endomembrane system</location>
    </subcellularLocation>
</comment>
<keyword evidence="3" id="KW-0653">Protein transport</keyword>
<evidence type="ECO:0000259" key="6">
    <source>
        <dbReference type="PROSITE" id="PS51072"/>
    </source>
</evidence>
<dbReference type="GO" id="GO:0016192">
    <property type="term" value="P:vesicle-mediated transport"/>
    <property type="evidence" value="ECO:0007669"/>
    <property type="project" value="InterPro"/>
</dbReference>
<name>I2FR49_USTHO</name>
<dbReference type="STRING" id="1128400.I2FR49"/>
<dbReference type="GO" id="GO:0012505">
    <property type="term" value="C:endomembrane system"/>
    <property type="evidence" value="ECO:0007669"/>
    <property type="project" value="UniProtKB-SubCell"/>
</dbReference>
<feature type="region of interest" description="Disordered" evidence="5">
    <location>
        <begin position="92"/>
        <end position="115"/>
    </location>
</feature>
<dbReference type="PANTHER" id="PTHR10529">
    <property type="entry name" value="AP COMPLEX SUBUNIT MU"/>
    <property type="match status" value="1"/>
</dbReference>
<organism evidence="7 8">
    <name type="scientific">Ustilago hordei</name>
    <name type="common">Barley covered smut fungus</name>
    <dbReference type="NCBI Taxonomy" id="120017"/>
    <lineage>
        <taxon>Eukaryota</taxon>
        <taxon>Fungi</taxon>
        <taxon>Dikarya</taxon>
        <taxon>Basidiomycota</taxon>
        <taxon>Ustilaginomycotina</taxon>
        <taxon>Ustilaginomycetes</taxon>
        <taxon>Ustilaginales</taxon>
        <taxon>Ustilaginaceae</taxon>
        <taxon>Ustilago</taxon>
    </lineage>
</organism>
<dbReference type="Pfam" id="PF00928">
    <property type="entry name" value="Adap_comp_sub"/>
    <property type="match status" value="1"/>
</dbReference>
<dbReference type="PROSITE" id="PS51072">
    <property type="entry name" value="MHD"/>
    <property type="match status" value="1"/>
</dbReference>
<dbReference type="eggNOG" id="KOG2740">
    <property type="taxonomic scope" value="Eukaryota"/>
</dbReference>
<protein>
    <submittedName>
        <fullName evidence="7">Related to AP-3 adapter complex mu3A subunit</fullName>
    </submittedName>
</protein>
<dbReference type="HOGENOM" id="CLU_026996_6_1_1"/>
<reference evidence="7 8" key="1">
    <citation type="journal article" date="2012" name="Plant Cell">
        <title>Genome comparison of barley and maize smut fungi reveals targeted loss of RNA silencing components and species-specific presence of transposable elements.</title>
        <authorList>
            <person name="Laurie J.D."/>
            <person name="Ali S."/>
            <person name="Linning R."/>
            <person name="Mannhaupt G."/>
            <person name="Wong P."/>
            <person name="Gueldener U."/>
            <person name="Muensterkoetter M."/>
            <person name="Moore R."/>
            <person name="Kahmann R."/>
            <person name="Bakkeren G."/>
            <person name="Schirawski J."/>
        </authorList>
    </citation>
    <scope>NUCLEOTIDE SEQUENCE [LARGE SCALE GENOMIC DNA]</scope>
    <source>
        <strain evidence="8">Uh4875-4</strain>
    </source>
</reference>
<dbReference type="Proteomes" id="UP000006174">
    <property type="component" value="Unassembled WGS sequence"/>
</dbReference>
<evidence type="ECO:0000256" key="5">
    <source>
        <dbReference type="SAM" id="MobiDB-lite"/>
    </source>
</evidence>